<dbReference type="GO" id="GO:0005886">
    <property type="term" value="C:plasma membrane"/>
    <property type="evidence" value="ECO:0007669"/>
    <property type="project" value="UniProtKB-SubCell"/>
</dbReference>
<evidence type="ECO:0000259" key="8">
    <source>
        <dbReference type="PROSITE" id="PS50928"/>
    </source>
</evidence>
<evidence type="ECO:0000256" key="2">
    <source>
        <dbReference type="ARBA" id="ARBA00022448"/>
    </source>
</evidence>
<feature type="transmembrane region" description="Helical" evidence="7">
    <location>
        <begin position="255"/>
        <end position="278"/>
    </location>
</feature>
<evidence type="ECO:0000256" key="1">
    <source>
        <dbReference type="ARBA" id="ARBA00004651"/>
    </source>
</evidence>
<name>A0A7V4TGQ6_9BACT</name>
<evidence type="ECO:0000256" key="5">
    <source>
        <dbReference type="ARBA" id="ARBA00022989"/>
    </source>
</evidence>
<keyword evidence="6 7" id="KW-0472">Membrane</keyword>
<proteinExistence type="inferred from homology"/>
<keyword evidence="3" id="KW-1003">Cell membrane</keyword>
<dbReference type="EMBL" id="DTIY01000043">
    <property type="protein sequence ID" value="HGY39525.1"/>
    <property type="molecule type" value="Genomic_DNA"/>
</dbReference>
<accession>A0A7V4TGQ6</accession>
<feature type="transmembrane region" description="Helical" evidence="7">
    <location>
        <begin position="92"/>
        <end position="115"/>
    </location>
</feature>
<gene>
    <name evidence="9" type="ORF">ENW11_06970</name>
</gene>
<keyword evidence="5 7" id="KW-1133">Transmembrane helix</keyword>
<protein>
    <submittedName>
        <fullName evidence="9">ABC transporter permease</fullName>
    </submittedName>
</protein>
<evidence type="ECO:0000256" key="4">
    <source>
        <dbReference type="ARBA" id="ARBA00022692"/>
    </source>
</evidence>
<dbReference type="PANTHER" id="PTHR43386:SF1">
    <property type="entry name" value="D,D-DIPEPTIDE TRANSPORT SYSTEM PERMEASE PROTEIN DDPC-RELATED"/>
    <property type="match status" value="1"/>
</dbReference>
<organism evidence="9">
    <name type="scientific">Candidatus Caldatribacterium saccharofermentans</name>
    <dbReference type="NCBI Taxonomy" id="1454753"/>
    <lineage>
        <taxon>Bacteria</taxon>
        <taxon>Pseudomonadati</taxon>
        <taxon>Atribacterota</taxon>
        <taxon>Atribacteria</taxon>
        <taxon>Atribacterales</taxon>
        <taxon>Candidatus Caldatribacteriaceae</taxon>
        <taxon>Candidatus Caldatribacterium</taxon>
    </lineage>
</organism>
<dbReference type="InterPro" id="IPR025966">
    <property type="entry name" value="OppC_N"/>
</dbReference>
<feature type="domain" description="ABC transmembrane type-1" evidence="8">
    <location>
        <begin position="88"/>
        <end position="278"/>
    </location>
</feature>
<evidence type="ECO:0000256" key="6">
    <source>
        <dbReference type="ARBA" id="ARBA00023136"/>
    </source>
</evidence>
<dbReference type="GO" id="GO:0055085">
    <property type="term" value="P:transmembrane transport"/>
    <property type="evidence" value="ECO:0007669"/>
    <property type="project" value="InterPro"/>
</dbReference>
<comment type="caution">
    <text evidence="9">The sequence shown here is derived from an EMBL/GenBank/DDBJ whole genome shotgun (WGS) entry which is preliminary data.</text>
</comment>
<sequence length="291" mass="31274">MPVRTIEDIAETFRLLCRNRAALAGLVILGVYVFVALFPWLLAPNDPLKRDLALRYQPGFWAGKEFARFPLGTDYLGRCVLSRIIWGTRTSLLVGVIAVSISTGLGMFLGLLSGYFGGWVDIALMRVVDILFAFPSILLAITIMAALGPGLEKAMIAIGIVYTPQMARVVRSVTLVIREMEFIEAERALGASHARILLHHILPNVLAPAVVYATLSVAGAILDAAALGFLGLGAMPPAPEWGAMLSGSHKALTSGAWWAVAFPGLAIMLAVLGLNLLGDGMRDLLDPRLRM</sequence>
<feature type="transmembrane region" description="Helical" evidence="7">
    <location>
        <begin position="154"/>
        <end position="177"/>
    </location>
</feature>
<dbReference type="PROSITE" id="PS50928">
    <property type="entry name" value="ABC_TM1"/>
    <property type="match status" value="1"/>
</dbReference>
<feature type="transmembrane region" description="Helical" evidence="7">
    <location>
        <begin position="127"/>
        <end position="148"/>
    </location>
</feature>
<feature type="transmembrane region" description="Helical" evidence="7">
    <location>
        <begin position="21"/>
        <end position="42"/>
    </location>
</feature>
<dbReference type="InterPro" id="IPR000515">
    <property type="entry name" value="MetI-like"/>
</dbReference>
<keyword evidence="2 7" id="KW-0813">Transport</keyword>
<evidence type="ECO:0000256" key="3">
    <source>
        <dbReference type="ARBA" id="ARBA00022475"/>
    </source>
</evidence>
<dbReference type="Gene3D" id="1.10.3720.10">
    <property type="entry name" value="MetI-like"/>
    <property type="match status" value="1"/>
</dbReference>
<dbReference type="AlphaFoldDB" id="A0A7V4TGQ6"/>
<reference evidence="9" key="1">
    <citation type="journal article" date="2020" name="mSystems">
        <title>Genome- and Community-Level Interaction Insights into Carbon Utilization and Element Cycling Functions of Hydrothermarchaeota in Hydrothermal Sediment.</title>
        <authorList>
            <person name="Zhou Z."/>
            <person name="Liu Y."/>
            <person name="Xu W."/>
            <person name="Pan J."/>
            <person name="Luo Z.H."/>
            <person name="Li M."/>
        </authorList>
    </citation>
    <scope>NUCLEOTIDE SEQUENCE [LARGE SCALE GENOMIC DNA]</scope>
    <source>
        <strain evidence="9">SpSt-82</strain>
    </source>
</reference>
<dbReference type="InterPro" id="IPR035906">
    <property type="entry name" value="MetI-like_sf"/>
</dbReference>
<dbReference type="PANTHER" id="PTHR43386">
    <property type="entry name" value="OLIGOPEPTIDE TRANSPORT SYSTEM PERMEASE PROTEIN APPC"/>
    <property type="match status" value="1"/>
</dbReference>
<dbReference type="CDD" id="cd06261">
    <property type="entry name" value="TM_PBP2"/>
    <property type="match status" value="1"/>
</dbReference>
<keyword evidence="4 7" id="KW-0812">Transmembrane</keyword>
<dbReference type="Pfam" id="PF12911">
    <property type="entry name" value="OppC_N"/>
    <property type="match status" value="1"/>
</dbReference>
<feature type="transmembrane region" description="Helical" evidence="7">
    <location>
        <begin position="205"/>
        <end position="235"/>
    </location>
</feature>
<evidence type="ECO:0000313" key="9">
    <source>
        <dbReference type="EMBL" id="HGY39525.1"/>
    </source>
</evidence>
<comment type="similarity">
    <text evidence="7">Belongs to the binding-protein-dependent transport system permease family.</text>
</comment>
<dbReference type="InterPro" id="IPR050366">
    <property type="entry name" value="BP-dependent_transpt_permease"/>
</dbReference>
<dbReference type="Pfam" id="PF00528">
    <property type="entry name" value="BPD_transp_1"/>
    <property type="match status" value="1"/>
</dbReference>
<comment type="subcellular location">
    <subcellularLocation>
        <location evidence="1 7">Cell membrane</location>
        <topology evidence="1 7">Multi-pass membrane protein</topology>
    </subcellularLocation>
</comment>
<evidence type="ECO:0000256" key="7">
    <source>
        <dbReference type="RuleBase" id="RU363032"/>
    </source>
</evidence>
<dbReference type="SUPFAM" id="SSF161098">
    <property type="entry name" value="MetI-like"/>
    <property type="match status" value="1"/>
</dbReference>